<feature type="chain" id="PRO_5034428539" evidence="7">
    <location>
        <begin position="18"/>
        <end position="124"/>
    </location>
</feature>
<evidence type="ECO:0000256" key="2">
    <source>
        <dbReference type="ARBA" id="ARBA00022552"/>
    </source>
</evidence>
<name>A0A8C4TKX3_ERPCA</name>
<keyword evidence="6" id="KW-0067">ATP-binding</keyword>
<dbReference type="InterPro" id="IPR027417">
    <property type="entry name" value="P-loop_NTPase"/>
</dbReference>
<dbReference type="GO" id="GO:0004017">
    <property type="term" value="F:AMP kinase activity"/>
    <property type="evidence" value="ECO:0007669"/>
    <property type="project" value="InterPro"/>
</dbReference>
<dbReference type="SUPFAM" id="SSF52540">
    <property type="entry name" value="P-loop containing nucleoside triphosphate hydrolases"/>
    <property type="match status" value="1"/>
</dbReference>
<dbReference type="PANTHER" id="PTHR12595:SF0">
    <property type="entry name" value="ADENYLATE KINASE ISOENZYME 6"/>
    <property type="match status" value="1"/>
</dbReference>
<sequence>MALFISLLLIIFQVIDELEDKMIDGGMIIDYHSSDFFPERWFHIVFVLRTDNSLLYDRLESRGYKGKKLQNNIECEIFQTIYEETMESYKKEIVHQLSSNTPEDLERNIDQIMKWIEQWMLDNN</sequence>
<dbReference type="GeneTree" id="ENSGT00390000015930"/>
<reference evidence="8" key="2">
    <citation type="submission" date="2025-09" db="UniProtKB">
        <authorList>
            <consortium name="Ensembl"/>
        </authorList>
    </citation>
    <scope>IDENTIFICATION</scope>
</reference>
<dbReference type="GO" id="GO:0005737">
    <property type="term" value="C:cytoplasm"/>
    <property type="evidence" value="ECO:0007669"/>
    <property type="project" value="TreeGrafter"/>
</dbReference>
<keyword evidence="1" id="KW-0690">Ribosome biogenesis</keyword>
<feature type="signal peptide" evidence="7">
    <location>
        <begin position="1"/>
        <end position="17"/>
    </location>
</feature>
<evidence type="ECO:0000256" key="7">
    <source>
        <dbReference type="SAM" id="SignalP"/>
    </source>
</evidence>
<evidence type="ECO:0000256" key="3">
    <source>
        <dbReference type="ARBA" id="ARBA00022679"/>
    </source>
</evidence>
<dbReference type="AlphaFoldDB" id="A0A8C4TKX3"/>
<dbReference type="Proteomes" id="UP000694620">
    <property type="component" value="Unassembled WGS sequence"/>
</dbReference>
<reference evidence="8" key="1">
    <citation type="submission" date="2025-08" db="UniProtKB">
        <authorList>
            <consortium name="Ensembl"/>
        </authorList>
    </citation>
    <scope>IDENTIFICATION</scope>
</reference>
<evidence type="ECO:0000256" key="1">
    <source>
        <dbReference type="ARBA" id="ARBA00022517"/>
    </source>
</evidence>
<keyword evidence="7" id="KW-0732">Signal</keyword>
<organism evidence="8 9">
    <name type="scientific">Erpetoichthys calabaricus</name>
    <name type="common">Rope fish</name>
    <name type="synonym">Calamoichthys calabaricus</name>
    <dbReference type="NCBI Taxonomy" id="27687"/>
    <lineage>
        <taxon>Eukaryota</taxon>
        <taxon>Metazoa</taxon>
        <taxon>Chordata</taxon>
        <taxon>Craniata</taxon>
        <taxon>Vertebrata</taxon>
        <taxon>Euteleostomi</taxon>
        <taxon>Actinopterygii</taxon>
        <taxon>Polypteriformes</taxon>
        <taxon>Polypteridae</taxon>
        <taxon>Erpetoichthys</taxon>
    </lineage>
</organism>
<gene>
    <name evidence="8" type="primary">AK6</name>
</gene>
<evidence type="ECO:0000256" key="6">
    <source>
        <dbReference type="ARBA" id="ARBA00022840"/>
    </source>
</evidence>
<accession>A0A8C4TKX3</accession>
<dbReference type="GO" id="GO:0005634">
    <property type="term" value="C:nucleus"/>
    <property type="evidence" value="ECO:0007669"/>
    <property type="project" value="TreeGrafter"/>
</dbReference>
<proteinExistence type="predicted"/>
<keyword evidence="2" id="KW-0698">rRNA processing</keyword>
<protein>
    <submittedName>
        <fullName evidence="8">Adenylate kinase 6</fullName>
    </submittedName>
</protein>
<evidence type="ECO:0000313" key="8">
    <source>
        <dbReference type="Ensembl" id="ENSECRP00000033097.1"/>
    </source>
</evidence>
<keyword evidence="5" id="KW-0418">Kinase</keyword>
<dbReference type="GO" id="GO:0005524">
    <property type="term" value="F:ATP binding"/>
    <property type="evidence" value="ECO:0007669"/>
    <property type="project" value="UniProtKB-KW"/>
</dbReference>
<dbReference type="GO" id="GO:0016887">
    <property type="term" value="F:ATP hydrolysis activity"/>
    <property type="evidence" value="ECO:0007669"/>
    <property type="project" value="InterPro"/>
</dbReference>
<dbReference type="InterPro" id="IPR020618">
    <property type="entry name" value="Adenyl_kinase_AK6"/>
</dbReference>
<evidence type="ECO:0000256" key="4">
    <source>
        <dbReference type="ARBA" id="ARBA00022741"/>
    </source>
</evidence>
<keyword evidence="4" id="KW-0547">Nucleotide-binding</keyword>
<dbReference type="PANTHER" id="PTHR12595">
    <property type="entry name" value="POS9-ACTIVATING FACTOR FAP7-RELATED"/>
    <property type="match status" value="1"/>
</dbReference>
<dbReference type="Ensembl" id="ENSECRT00000033822.1">
    <property type="protein sequence ID" value="ENSECRP00000033097.1"/>
    <property type="gene ID" value="ENSECRG00000022402.1"/>
</dbReference>
<dbReference type="Pfam" id="PF13238">
    <property type="entry name" value="AAA_18"/>
    <property type="match status" value="1"/>
</dbReference>
<evidence type="ECO:0000256" key="5">
    <source>
        <dbReference type="ARBA" id="ARBA00022777"/>
    </source>
</evidence>
<evidence type="ECO:0000313" key="9">
    <source>
        <dbReference type="Proteomes" id="UP000694620"/>
    </source>
</evidence>
<dbReference type="GO" id="GO:0006364">
    <property type="term" value="P:rRNA processing"/>
    <property type="evidence" value="ECO:0007669"/>
    <property type="project" value="UniProtKB-KW"/>
</dbReference>
<keyword evidence="9" id="KW-1185">Reference proteome</keyword>
<keyword evidence="3" id="KW-0808">Transferase</keyword>
<dbReference type="Gene3D" id="3.40.50.300">
    <property type="entry name" value="P-loop containing nucleotide triphosphate hydrolases"/>
    <property type="match status" value="1"/>
</dbReference>